<feature type="disulfide bond" evidence="8">
    <location>
        <begin position="114"/>
        <end position="129"/>
    </location>
</feature>
<evidence type="ECO:0000256" key="6">
    <source>
        <dbReference type="ARBA" id="ARBA00023136"/>
    </source>
</evidence>
<gene>
    <name evidence="9" type="ORF">MNOR_LOCUS13343</name>
</gene>
<dbReference type="PANTHER" id="PTHR24270:SF62">
    <property type="entry name" value="LOW-DENSITY LIPOPROTEIN RECEPTOR-RELATED PROTEIN 2"/>
    <property type="match status" value="1"/>
</dbReference>
<keyword evidence="5" id="KW-1133">Transmembrane helix</keyword>
<evidence type="ECO:0000256" key="1">
    <source>
        <dbReference type="ARBA" id="ARBA00004167"/>
    </source>
</evidence>
<protein>
    <recommendedName>
        <fullName evidence="11">Vitellogenin receptor</fullName>
    </recommendedName>
</protein>
<dbReference type="PANTHER" id="PTHR24270">
    <property type="entry name" value="LOW-DENSITY LIPOPROTEIN RECEPTOR-RELATED"/>
    <property type="match status" value="1"/>
</dbReference>
<evidence type="ECO:0000256" key="5">
    <source>
        <dbReference type="ARBA" id="ARBA00022989"/>
    </source>
</evidence>
<dbReference type="PROSITE" id="PS01209">
    <property type="entry name" value="LDLRA_1"/>
    <property type="match status" value="2"/>
</dbReference>
<feature type="disulfide bond" evidence="8">
    <location>
        <begin position="250"/>
        <end position="262"/>
    </location>
</feature>
<keyword evidence="10" id="KW-1185">Reference proteome</keyword>
<dbReference type="InterPro" id="IPR036055">
    <property type="entry name" value="LDL_receptor-like_sf"/>
</dbReference>
<dbReference type="SMART" id="SM00192">
    <property type="entry name" value="LDLa"/>
    <property type="match status" value="5"/>
</dbReference>
<dbReference type="CDD" id="cd00112">
    <property type="entry name" value="LDLa"/>
    <property type="match status" value="5"/>
</dbReference>
<evidence type="ECO:0000256" key="4">
    <source>
        <dbReference type="ARBA" id="ARBA00022737"/>
    </source>
</evidence>
<dbReference type="Proteomes" id="UP001497623">
    <property type="component" value="Unassembled WGS sequence"/>
</dbReference>
<dbReference type="InterPro" id="IPR050685">
    <property type="entry name" value="LDLR"/>
</dbReference>
<keyword evidence="6" id="KW-0472">Membrane</keyword>
<evidence type="ECO:0000313" key="9">
    <source>
        <dbReference type="EMBL" id="CAL4087896.1"/>
    </source>
</evidence>
<accession>A0AAV2QKQ5</accession>
<dbReference type="GO" id="GO:0012505">
    <property type="term" value="C:endomembrane system"/>
    <property type="evidence" value="ECO:0007669"/>
    <property type="project" value="UniProtKB-SubCell"/>
</dbReference>
<evidence type="ECO:0008006" key="11">
    <source>
        <dbReference type="Google" id="ProtNLM"/>
    </source>
</evidence>
<organism evidence="9 10">
    <name type="scientific">Meganyctiphanes norvegica</name>
    <name type="common">Northern krill</name>
    <name type="synonym">Thysanopoda norvegica</name>
    <dbReference type="NCBI Taxonomy" id="48144"/>
    <lineage>
        <taxon>Eukaryota</taxon>
        <taxon>Metazoa</taxon>
        <taxon>Ecdysozoa</taxon>
        <taxon>Arthropoda</taxon>
        <taxon>Crustacea</taxon>
        <taxon>Multicrustacea</taxon>
        <taxon>Malacostraca</taxon>
        <taxon>Eumalacostraca</taxon>
        <taxon>Eucarida</taxon>
        <taxon>Euphausiacea</taxon>
        <taxon>Euphausiidae</taxon>
        <taxon>Meganyctiphanes</taxon>
    </lineage>
</organism>
<dbReference type="PROSITE" id="PS50068">
    <property type="entry name" value="LDLRA_2"/>
    <property type="match status" value="5"/>
</dbReference>
<dbReference type="PRINTS" id="PR00261">
    <property type="entry name" value="LDLRECEPTOR"/>
</dbReference>
<evidence type="ECO:0000313" key="10">
    <source>
        <dbReference type="Proteomes" id="UP001497623"/>
    </source>
</evidence>
<feature type="disulfide bond" evidence="8">
    <location>
        <begin position="77"/>
        <end position="92"/>
    </location>
</feature>
<dbReference type="Pfam" id="PF00057">
    <property type="entry name" value="Ldl_recept_a"/>
    <property type="match status" value="3"/>
</dbReference>
<feature type="non-terminal residue" evidence="9">
    <location>
        <position position="846"/>
    </location>
</feature>
<dbReference type="SUPFAM" id="SSF57424">
    <property type="entry name" value="LDL receptor-like module"/>
    <property type="match status" value="5"/>
</dbReference>
<keyword evidence="4" id="KW-0677">Repeat</keyword>
<dbReference type="GO" id="GO:0005886">
    <property type="term" value="C:plasma membrane"/>
    <property type="evidence" value="ECO:0007669"/>
    <property type="project" value="TreeGrafter"/>
</dbReference>
<dbReference type="InterPro" id="IPR002172">
    <property type="entry name" value="LDrepeatLR_classA_rpt"/>
</dbReference>
<sequence length="846" mass="94145">GLSGTLSQLSLDKTYKITLDGIDNDNEVIATLSFALQSGSLIVAGDVKTTDGVSECFSGLQVRCPSHDRCVSPYWICDGSNDCPDGADEQGCLVESCDGFSCWGDICIPATWRCDGHEDCKDGDDEYGCGECGPKESLCPTGGTCVPANATCDGYNHCPDGWDESAAVCDVEICSLGEHPCGSSGRCVAHELLCDSISHCPEGEDEEQAFCNALKLVRNLPDLTPTSPAVVPANIPTTQDSEMEELDKSCLVDEWSCVSGQCIGRLYLCDGYRDCVDGTDETEDACAQAHLDMAEAIQKLAESNVKQELVEDTILQSEDEISIDNIYNDLNADAIVEEDMHNSLIYEDSNIENDSVITEKDSVTLHENTQSNSEVNEKTQTEIFTDYSCDVNQILCYSGECAETYELCKNVTKEEPYTNDISINLDTGRNNFSNIYNESETLYQIESEIKLDVNIKNNESKNEEDEAQIIHLASNTTKTESKDLSFINHVEIDVEVQIEVTDNPTYVDIVESLENLDLDHHNEEDVYYHKISNEQNELIMPNMTLINSTEVITNISSNNNSIELTQTVINKDNSSADDNSTYTSDGLNSTNTTSKSFIEFLDLSELTNKTKDSVNKTGSVSEYDKQEYDYQDFNDYDQLDDKGDSFINCTEFLGNPWDVAIVPDFDTENSNENMTNDEKTIIHELNTNEQNTTEINGNPWKIQKDLDENDLHLINVKDESNTSDIKINNTVLFNGDVEEDGQVLINSNHINNHTNIVQSVTKSINDNVTLSTELDNISLEEISIKEENHNLTSKPKNRTVLIAIQMELANENLPQYVIQGYNGHTYEYEIINIHDKETNADTQIDQ</sequence>
<name>A0AAV2QKQ5_MEGNR</name>
<evidence type="ECO:0000256" key="3">
    <source>
        <dbReference type="ARBA" id="ARBA00022692"/>
    </source>
</evidence>
<evidence type="ECO:0000256" key="2">
    <source>
        <dbReference type="ARBA" id="ARBA00004308"/>
    </source>
</evidence>
<dbReference type="EMBL" id="CAXKWB010007598">
    <property type="protein sequence ID" value="CAL4087896.1"/>
    <property type="molecule type" value="Genomic_DNA"/>
</dbReference>
<comment type="caution">
    <text evidence="8">Lacks conserved residue(s) required for the propagation of feature annotation.</text>
</comment>
<feature type="non-terminal residue" evidence="9">
    <location>
        <position position="1"/>
    </location>
</feature>
<dbReference type="GO" id="GO:0016192">
    <property type="term" value="P:vesicle-mediated transport"/>
    <property type="evidence" value="ECO:0007669"/>
    <property type="project" value="UniProtKB-ARBA"/>
</dbReference>
<feature type="disulfide bond" evidence="8">
    <location>
        <begin position="257"/>
        <end position="275"/>
    </location>
</feature>
<comment type="subcellular location">
    <subcellularLocation>
        <location evidence="2">Endomembrane system</location>
    </subcellularLocation>
    <subcellularLocation>
        <location evidence="1">Membrane</location>
        <topology evidence="1">Single-pass membrane protein</topology>
    </subcellularLocation>
</comment>
<feature type="disulfide bond" evidence="8">
    <location>
        <begin position="102"/>
        <end position="120"/>
    </location>
</feature>
<reference evidence="9 10" key="1">
    <citation type="submission" date="2024-05" db="EMBL/GenBank/DDBJ databases">
        <authorList>
            <person name="Wallberg A."/>
        </authorList>
    </citation>
    <scope>NUCLEOTIDE SEQUENCE [LARGE SCALE GENOMIC DNA]</scope>
</reference>
<evidence type="ECO:0000256" key="7">
    <source>
        <dbReference type="ARBA" id="ARBA00023157"/>
    </source>
</evidence>
<keyword evidence="7 8" id="KW-1015">Disulfide bond</keyword>
<proteinExistence type="predicted"/>
<dbReference type="InterPro" id="IPR023415">
    <property type="entry name" value="LDLR_class-A_CS"/>
</dbReference>
<dbReference type="Gene3D" id="2.40.128.620">
    <property type="match status" value="1"/>
</dbReference>
<evidence type="ECO:0000256" key="8">
    <source>
        <dbReference type="PROSITE-ProRule" id="PRU00124"/>
    </source>
</evidence>
<dbReference type="AlphaFoldDB" id="A0AAV2QKQ5"/>
<comment type="caution">
    <text evidence="9">The sequence shown here is derived from an EMBL/GenBank/DDBJ whole genome shotgun (WGS) entry which is preliminary data.</text>
</comment>
<dbReference type="Gene3D" id="4.10.400.10">
    <property type="entry name" value="Low-density Lipoprotein Receptor"/>
    <property type="match status" value="4"/>
</dbReference>
<keyword evidence="3" id="KW-0812">Transmembrane</keyword>